<organism evidence="2 3">
    <name type="scientific">Providencia stuartii</name>
    <dbReference type="NCBI Taxonomy" id="588"/>
    <lineage>
        <taxon>Bacteria</taxon>
        <taxon>Pseudomonadati</taxon>
        <taxon>Pseudomonadota</taxon>
        <taxon>Gammaproteobacteria</taxon>
        <taxon>Enterobacterales</taxon>
        <taxon>Morganellaceae</taxon>
        <taxon>Providencia</taxon>
    </lineage>
</organism>
<evidence type="ECO:0000313" key="2">
    <source>
        <dbReference type="EMBL" id="MER5077739.1"/>
    </source>
</evidence>
<comment type="caution">
    <text evidence="2">The sequence shown here is derived from an EMBL/GenBank/DDBJ whole genome shotgun (WGS) entry which is preliminary data.</text>
</comment>
<name>A0ABD5L6R3_PROST</name>
<proteinExistence type="predicted"/>
<protein>
    <submittedName>
        <fullName evidence="2">Inovirus Gp2 family protein</fullName>
    </submittedName>
</protein>
<dbReference type="InterPro" id="IPR057271">
    <property type="entry name" value="YagK_YfjJ_C"/>
</dbReference>
<sequence length="199" mass="23975">MHYPIDSYNLKYFDIIHNTFIKAQRNYTRLSVFRFDLRFPRTIKAMRDDRKVITRFIESLKAKIAADIKRKSTTWHRKLTLDLHYVWVKEIGERNHKIHYHLMIFLNKDIYHCWGDFNRDHGCLSAMIQQAWASALQAELSAVKQSVHFCKNGVMYLNQNANELEYKKHYAQIIERAQYLCKHHTKPYHQGERLIGYSR</sequence>
<accession>A0ABD5L6R3</accession>
<dbReference type="Proteomes" id="UP001495779">
    <property type="component" value="Unassembled WGS sequence"/>
</dbReference>
<evidence type="ECO:0000313" key="3">
    <source>
        <dbReference type="Proteomes" id="UP001495779"/>
    </source>
</evidence>
<reference evidence="2 3" key="1">
    <citation type="submission" date="2021-04" db="EMBL/GenBank/DDBJ databases">
        <title>Determining the burden of carbapenem-resistant Enterobacterales from a tertiary public heath setting in Bangladesh: a clinical, epidemiological, and molecular study.</title>
        <authorList>
            <person name="Farzana R."/>
            <person name="Walsh T.R."/>
        </authorList>
    </citation>
    <scope>NUCLEOTIDE SEQUENCE [LARGE SCALE GENOMIC DNA]</scope>
    <source>
        <strain evidence="3">dmpro_s316</strain>
    </source>
</reference>
<evidence type="ECO:0000259" key="1">
    <source>
        <dbReference type="Pfam" id="PF11726"/>
    </source>
</evidence>
<gene>
    <name evidence="2" type="ORF">KDV35_12850</name>
</gene>
<dbReference type="RefSeq" id="WP_166185683.1">
    <property type="nucleotide sequence ID" value="NZ_JAGSRH010000018.1"/>
</dbReference>
<feature type="domain" description="YagK/YfjJ C-terminal" evidence="1">
    <location>
        <begin position="25"/>
        <end position="198"/>
    </location>
</feature>
<dbReference type="Pfam" id="PF11726">
    <property type="entry name" value="YagK_YfjJ_C"/>
    <property type="match status" value="1"/>
</dbReference>
<dbReference type="EMBL" id="JAGSRH010000018">
    <property type="protein sequence ID" value="MER5077739.1"/>
    <property type="molecule type" value="Genomic_DNA"/>
</dbReference>
<dbReference type="AlphaFoldDB" id="A0ABD5L6R3"/>